<dbReference type="Proteomes" id="UP000292136">
    <property type="component" value="Unassembled WGS sequence"/>
</dbReference>
<accession>A0ABY0INH1</accession>
<feature type="coiled-coil region" evidence="1">
    <location>
        <begin position="46"/>
        <end position="87"/>
    </location>
</feature>
<sequence length="258" mass="27850" precursor="true">MMRRLVPSAALLAALWVAGPAHAGLFDDEEARRQINDLKAQTTERLDTASRAQIELSNQIESMRSEMAKLRGQVEVLTYELEAAQKRQKDFYIDLDTRLRKLEGPSAPGAANPPAGEEGAPAAAAAAPAPAKSDPAQEAKEYEAALNQFKAGKYKEAAGALEAFVKNHPASTLAPSAQYWLGNSHFAQRDCKKAIEVQNALVAKWPESPKASDALLNAATCQQELGDAKGARKTLETLVAKYPSSQAAESARQRLKKK</sequence>
<dbReference type="InterPro" id="IPR034706">
    <property type="entry name" value="CpoB"/>
</dbReference>
<dbReference type="InterPro" id="IPR032519">
    <property type="entry name" value="YbgF_tri"/>
</dbReference>
<dbReference type="HAMAP" id="MF_02066">
    <property type="entry name" value="CpoB"/>
    <property type="match status" value="1"/>
</dbReference>
<keyword evidence="1" id="KW-0732">Signal</keyword>
<comment type="similarity">
    <text evidence="1">Belongs to the CpoB family.</text>
</comment>
<evidence type="ECO:0000256" key="2">
    <source>
        <dbReference type="SAM" id="MobiDB-lite"/>
    </source>
</evidence>
<name>A0ABY0INH1_9RHOO</name>
<dbReference type="Gene3D" id="1.20.5.110">
    <property type="match status" value="1"/>
</dbReference>
<comment type="function">
    <text evidence="1">Mediates coordination of peptidoglycan synthesis and outer membrane constriction during cell division.</text>
</comment>
<evidence type="ECO:0000313" key="5">
    <source>
        <dbReference type="Proteomes" id="UP000292136"/>
    </source>
</evidence>
<gene>
    <name evidence="1" type="primary">cpoB</name>
    <name evidence="4" type="ORF">EV678_2652</name>
</gene>
<protein>
    <recommendedName>
        <fullName evidence="1">Cell division coordinator CpoB</fullName>
    </recommendedName>
</protein>
<proteinExistence type="inferred from homology"/>
<dbReference type="SUPFAM" id="SSF48452">
    <property type="entry name" value="TPR-like"/>
    <property type="match status" value="1"/>
</dbReference>
<dbReference type="InterPro" id="IPR019734">
    <property type="entry name" value="TPR_rpt"/>
</dbReference>
<comment type="subcellular location">
    <subcellularLocation>
        <location evidence="1">Periplasm</location>
    </subcellularLocation>
</comment>
<dbReference type="EMBL" id="SHKM01000002">
    <property type="protein sequence ID" value="RZT76769.1"/>
    <property type="molecule type" value="Genomic_DNA"/>
</dbReference>
<feature type="compositionally biased region" description="Low complexity" evidence="2">
    <location>
        <begin position="104"/>
        <end position="131"/>
    </location>
</feature>
<feature type="signal peptide" evidence="1">
    <location>
        <begin position="1"/>
        <end position="23"/>
    </location>
</feature>
<evidence type="ECO:0000313" key="4">
    <source>
        <dbReference type="EMBL" id="RZT76769.1"/>
    </source>
</evidence>
<dbReference type="NCBIfam" id="TIGR02795">
    <property type="entry name" value="tol_pal_ybgF"/>
    <property type="match status" value="1"/>
</dbReference>
<dbReference type="InterPro" id="IPR011990">
    <property type="entry name" value="TPR-like_helical_dom_sf"/>
</dbReference>
<dbReference type="Pfam" id="PF13174">
    <property type="entry name" value="TPR_6"/>
    <property type="match status" value="1"/>
</dbReference>
<feature type="domain" description="YbgF trimerisation" evidence="3">
    <location>
        <begin position="41"/>
        <end position="107"/>
    </location>
</feature>
<keyword evidence="1" id="KW-0175">Coiled coil</keyword>
<comment type="caution">
    <text evidence="4">The sequence shown here is derived from an EMBL/GenBank/DDBJ whole genome shotgun (WGS) entry which is preliminary data.</text>
</comment>
<organism evidence="4 5">
    <name type="scientific">Azospira oryzae</name>
    <dbReference type="NCBI Taxonomy" id="146939"/>
    <lineage>
        <taxon>Bacteria</taxon>
        <taxon>Pseudomonadati</taxon>
        <taxon>Pseudomonadota</taxon>
        <taxon>Betaproteobacteria</taxon>
        <taxon>Rhodocyclales</taxon>
        <taxon>Rhodocyclaceae</taxon>
        <taxon>Azospira</taxon>
    </lineage>
</organism>
<dbReference type="Pfam" id="PF16331">
    <property type="entry name" value="TolA_bind_tri"/>
    <property type="match status" value="1"/>
</dbReference>
<dbReference type="Gene3D" id="1.25.40.10">
    <property type="entry name" value="Tetratricopeptide repeat domain"/>
    <property type="match status" value="1"/>
</dbReference>
<feature type="chain" id="PRO_5044905097" description="Cell division coordinator CpoB" evidence="1">
    <location>
        <begin position="24"/>
        <end position="258"/>
    </location>
</feature>
<keyword evidence="1" id="KW-0132">Cell division</keyword>
<reference evidence="4 5" key="1">
    <citation type="submission" date="2019-02" db="EMBL/GenBank/DDBJ databases">
        <title>Genomic Encyclopedia of Type Strains, Phase IV (KMG-IV): sequencing the most valuable type-strain genomes for metagenomic binning, comparative biology and taxonomic classification.</title>
        <authorList>
            <person name="Goeker M."/>
        </authorList>
    </citation>
    <scope>NUCLEOTIDE SEQUENCE [LARGE SCALE GENOMIC DNA]</scope>
    <source>
        <strain evidence="4 5">DSM 21223</strain>
    </source>
</reference>
<dbReference type="Pfam" id="PF13432">
    <property type="entry name" value="TPR_16"/>
    <property type="match status" value="1"/>
</dbReference>
<keyword evidence="5" id="KW-1185">Reference proteome</keyword>
<feature type="region of interest" description="Disordered" evidence="2">
    <location>
        <begin position="103"/>
        <end position="139"/>
    </location>
</feature>
<dbReference type="RefSeq" id="WP_014235592.1">
    <property type="nucleotide sequence ID" value="NZ_SHKM01000002.1"/>
</dbReference>
<keyword evidence="1" id="KW-0574">Periplasm</keyword>
<dbReference type="InterPro" id="IPR014162">
    <property type="entry name" value="CpoB_C"/>
</dbReference>
<keyword evidence="1" id="KW-0131">Cell cycle</keyword>
<evidence type="ECO:0000259" key="3">
    <source>
        <dbReference type="Pfam" id="PF16331"/>
    </source>
</evidence>
<evidence type="ECO:0000256" key="1">
    <source>
        <dbReference type="HAMAP-Rule" id="MF_02066"/>
    </source>
</evidence>